<organism evidence="1">
    <name type="scientific">uncultured Caudovirales phage</name>
    <dbReference type="NCBI Taxonomy" id="2100421"/>
    <lineage>
        <taxon>Viruses</taxon>
        <taxon>Duplodnaviria</taxon>
        <taxon>Heunggongvirae</taxon>
        <taxon>Uroviricota</taxon>
        <taxon>Caudoviricetes</taxon>
        <taxon>Peduoviridae</taxon>
        <taxon>Maltschvirus</taxon>
        <taxon>Maltschvirus maltsch</taxon>
    </lineage>
</organism>
<proteinExistence type="predicted"/>
<sequence length="68" mass="7720">MGDQELINYCVAHCRTEVGAIDRETFSRLHELAGEPEGAIAVIRQRQFWHPDPEWVDRLAAQAMAKAN</sequence>
<protein>
    <submittedName>
        <fullName evidence="1">Uncharacterized protein</fullName>
    </submittedName>
</protein>
<dbReference type="EMBL" id="LR796251">
    <property type="protein sequence ID" value="CAB4130520.1"/>
    <property type="molecule type" value="Genomic_DNA"/>
</dbReference>
<evidence type="ECO:0000313" key="1">
    <source>
        <dbReference type="EMBL" id="CAB4130520.1"/>
    </source>
</evidence>
<gene>
    <name evidence="1" type="ORF">UFOVP130_10</name>
</gene>
<accession>A0A6J5LC49</accession>
<reference evidence="1" key="1">
    <citation type="submission" date="2020-04" db="EMBL/GenBank/DDBJ databases">
        <authorList>
            <person name="Chiriac C."/>
            <person name="Salcher M."/>
            <person name="Ghai R."/>
            <person name="Kavagutti S V."/>
        </authorList>
    </citation>
    <scope>NUCLEOTIDE SEQUENCE</scope>
</reference>
<name>A0A6J5LC49_9CAUD</name>